<dbReference type="PANTHER" id="PTHR43235">
    <property type="entry name" value="GLUTAMINE AMIDOTRANSFERASE PB2B2.05-RELATED"/>
    <property type="match status" value="1"/>
</dbReference>
<organism evidence="1 2">
    <name type="scientific">Actinomarinicola tropica</name>
    <dbReference type="NCBI Taxonomy" id="2789776"/>
    <lineage>
        <taxon>Bacteria</taxon>
        <taxon>Bacillati</taxon>
        <taxon>Actinomycetota</taxon>
        <taxon>Acidimicrobiia</taxon>
        <taxon>Acidimicrobiales</taxon>
        <taxon>Iamiaceae</taxon>
        <taxon>Actinomarinicola</taxon>
    </lineage>
</organism>
<reference evidence="1 2" key="1">
    <citation type="submission" date="2019-11" db="EMBL/GenBank/DDBJ databases">
        <authorList>
            <person name="He Y."/>
        </authorList>
    </citation>
    <scope>NUCLEOTIDE SEQUENCE [LARGE SCALE GENOMIC DNA]</scope>
    <source>
        <strain evidence="1 2">SCSIO 58843</strain>
    </source>
</reference>
<dbReference type="Pfam" id="PF07722">
    <property type="entry name" value="Peptidase_C26"/>
    <property type="match status" value="1"/>
</dbReference>
<proteinExistence type="predicted"/>
<dbReference type="Proteomes" id="UP000334019">
    <property type="component" value="Chromosome"/>
</dbReference>
<accession>A0A5Q2RGB6</accession>
<dbReference type="InterPro" id="IPR029062">
    <property type="entry name" value="Class_I_gatase-like"/>
</dbReference>
<dbReference type="SUPFAM" id="SSF52317">
    <property type="entry name" value="Class I glutamine amidotransferase-like"/>
    <property type="match status" value="1"/>
</dbReference>
<dbReference type="GO" id="GO:0005829">
    <property type="term" value="C:cytosol"/>
    <property type="evidence" value="ECO:0007669"/>
    <property type="project" value="TreeGrafter"/>
</dbReference>
<keyword evidence="2" id="KW-1185">Reference proteome</keyword>
<protein>
    <submittedName>
        <fullName evidence="1">Gamma-glutamyl-gamma-aminobutyrate hydrolase family protein</fullName>
    </submittedName>
</protein>
<dbReference type="KEGG" id="atq:GH723_06305"/>
<dbReference type="PROSITE" id="PS51273">
    <property type="entry name" value="GATASE_TYPE_1"/>
    <property type="match status" value="1"/>
</dbReference>
<dbReference type="GO" id="GO:0033969">
    <property type="term" value="F:gamma-glutamyl-gamma-aminobutyrate hydrolase activity"/>
    <property type="evidence" value="ECO:0007669"/>
    <property type="project" value="TreeGrafter"/>
</dbReference>
<gene>
    <name evidence="1" type="ORF">GH723_06305</name>
</gene>
<dbReference type="InterPro" id="IPR044668">
    <property type="entry name" value="PuuD-like"/>
</dbReference>
<dbReference type="Gene3D" id="3.40.50.880">
    <property type="match status" value="1"/>
</dbReference>
<dbReference type="GO" id="GO:0006598">
    <property type="term" value="P:polyamine catabolic process"/>
    <property type="evidence" value="ECO:0007669"/>
    <property type="project" value="TreeGrafter"/>
</dbReference>
<dbReference type="CDD" id="cd01745">
    <property type="entry name" value="GATase1_2"/>
    <property type="match status" value="1"/>
</dbReference>
<evidence type="ECO:0000313" key="2">
    <source>
        <dbReference type="Proteomes" id="UP000334019"/>
    </source>
</evidence>
<name>A0A5Q2RGB6_9ACTN</name>
<evidence type="ECO:0000313" key="1">
    <source>
        <dbReference type="EMBL" id="QGG94753.1"/>
    </source>
</evidence>
<sequence>MWGSCIGRLYPRPDLATLRRMATRDPRPPIIGITTAPTTHVPAILGIPRPLQALDTSYLDAVARAGGVPVMLPPSPAAAVPALLDRLDGVLLPGGGDVDPARYGEERHPETYGVDPARDDLEVAVVEGALARRLPLLAICRGLQVLNVTLGGSLLQHIDGEQGDVHRDVERWDAPGHAITFAAGSCVAEVLGTTELHVNSLHHQAVARPGTGVEVVGRDEHGVVESIAVDGHPEVLAVQWHPELLAGHEPHSRLFDWLVEAAAGDQS</sequence>
<keyword evidence="1" id="KW-0378">Hydrolase</keyword>
<dbReference type="AlphaFoldDB" id="A0A5Q2RGB6"/>
<dbReference type="PANTHER" id="PTHR43235:SF1">
    <property type="entry name" value="GLUTAMINE AMIDOTRANSFERASE PB2B2.05-RELATED"/>
    <property type="match status" value="1"/>
</dbReference>
<dbReference type="EMBL" id="CP045851">
    <property type="protein sequence ID" value="QGG94753.1"/>
    <property type="molecule type" value="Genomic_DNA"/>
</dbReference>
<dbReference type="InterPro" id="IPR011697">
    <property type="entry name" value="Peptidase_C26"/>
</dbReference>